<dbReference type="EMBL" id="CP059399">
    <property type="protein sequence ID" value="QLY30078.1"/>
    <property type="molecule type" value="Genomic_DNA"/>
</dbReference>
<dbReference type="PANTHER" id="PTHR30346">
    <property type="entry name" value="TRANSCRIPTIONAL DUAL REGULATOR HCAR-RELATED"/>
    <property type="match status" value="1"/>
</dbReference>
<gene>
    <name evidence="7" type="ORF">H0264_33675</name>
</gene>
<sequence>MELRDIEIFLTLAEELHFGRTAERLHVSPARISQAIKKQERTVGAELFERTSRAVKLTLVGEQLRNDLAPVYQNLHQGIARARLAAQGKTDVLKIGMISINAYEMRPFWEAFRARYPQWGLQIRYSNFLEPFTSLRRGEIDGLVAWLPVQEPDLTVGPVLFSEPRILQVSVDHELAQEKWVSWETLGNYSTVTAGDAIPDYWEDECVPGQTPSGRPVDKSVLVTNLDDILTAVSVGDIVNPFGEHAGRFQVRPDITHIPIHDGPLLHWAMVWRSEAEDARIRALADIIRELGPAAL</sequence>
<dbReference type="Gene3D" id="3.40.190.10">
    <property type="entry name" value="Periplasmic binding protein-like II"/>
    <property type="match status" value="2"/>
</dbReference>
<dbReference type="GO" id="GO:0003700">
    <property type="term" value="F:DNA-binding transcription factor activity"/>
    <property type="evidence" value="ECO:0007669"/>
    <property type="project" value="InterPro"/>
</dbReference>
<dbReference type="InterPro" id="IPR036390">
    <property type="entry name" value="WH_DNA-bd_sf"/>
</dbReference>
<dbReference type="Pfam" id="PF00126">
    <property type="entry name" value="HTH_1"/>
    <property type="match status" value="1"/>
</dbReference>
<dbReference type="FunFam" id="1.10.10.10:FF:000001">
    <property type="entry name" value="LysR family transcriptional regulator"/>
    <property type="match status" value="1"/>
</dbReference>
<keyword evidence="2" id="KW-0805">Transcription regulation</keyword>
<organism evidence="7 8">
    <name type="scientific">Nocardia huaxiensis</name>
    <dbReference type="NCBI Taxonomy" id="2755382"/>
    <lineage>
        <taxon>Bacteria</taxon>
        <taxon>Bacillati</taxon>
        <taxon>Actinomycetota</taxon>
        <taxon>Actinomycetes</taxon>
        <taxon>Mycobacteriales</taxon>
        <taxon>Nocardiaceae</taxon>
        <taxon>Nocardia</taxon>
    </lineage>
</organism>
<keyword evidence="8" id="KW-1185">Reference proteome</keyword>
<evidence type="ECO:0000256" key="5">
    <source>
        <dbReference type="ARBA" id="ARBA00023163"/>
    </source>
</evidence>
<protein>
    <submittedName>
        <fullName evidence="7">LysR family transcriptional regulator</fullName>
    </submittedName>
</protein>
<keyword evidence="3" id="KW-0238">DNA-binding</keyword>
<evidence type="ECO:0000256" key="3">
    <source>
        <dbReference type="ARBA" id="ARBA00023125"/>
    </source>
</evidence>
<dbReference type="PANTHER" id="PTHR30346:SF0">
    <property type="entry name" value="HCA OPERON TRANSCRIPTIONAL ACTIVATOR HCAR"/>
    <property type="match status" value="1"/>
</dbReference>
<dbReference type="InterPro" id="IPR000847">
    <property type="entry name" value="LysR_HTH_N"/>
</dbReference>
<evidence type="ECO:0000256" key="1">
    <source>
        <dbReference type="ARBA" id="ARBA00009437"/>
    </source>
</evidence>
<dbReference type="GO" id="GO:0003677">
    <property type="term" value="F:DNA binding"/>
    <property type="evidence" value="ECO:0007669"/>
    <property type="project" value="UniProtKB-KW"/>
</dbReference>
<evidence type="ECO:0000313" key="7">
    <source>
        <dbReference type="EMBL" id="QLY30078.1"/>
    </source>
</evidence>
<evidence type="ECO:0000256" key="4">
    <source>
        <dbReference type="ARBA" id="ARBA00023159"/>
    </source>
</evidence>
<dbReference type="RefSeq" id="WP_181581277.1">
    <property type="nucleotide sequence ID" value="NZ_CP059399.1"/>
</dbReference>
<dbReference type="AlphaFoldDB" id="A0A7D6ZC27"/>
<dbReference type="GO" id="GO:0032993">
    <property type="term" value="C:protein-DNA complex"/>
    <property type="evidence" value="ECO:0007669"/>
    <property type="project" value="TreeGrafter"/>
</dbReference>
<dbReference type="InterPro" id="IPR005119">
    <property type="entry name" value="LysR_subst-bd"/>
</dbReference>
<dbReference type="SUPFAM" id="SSF46785">
    <property type="entry name" value="Winged helix' DNA-binding domain"/>
    <property type="match status" value="1"/>
</dbReference>
<feature type="domain" description="HTH lysR-type" evidence="6">
    <location>
        <begin position="1"/>
        <end position="58"/>
    </location>
</feature>
<name>A0A7D6ZC27_9NOCA</name>
<dbReference type="SUPFAM" id="SSF53850">
    <property type="entry name" value="Periplasmic binding protein-like II"/>
    <property type="match status" value="1"/>
</dbReference>
<evidence type="ECO:0000313" key="8">
    <source>
        <dbReference type="Proteomes" id="UP000515512"/>
    </source>
</evidence>
<keyword evidence="4" id="KW-0010">Activator</keyword>
<proteinExistence type="inferred from homology"/>
<reference evidence="7 8" key="1">
    <citation type="submission" date="2020-07" db="EMBL/GenBank/DDBJ databases">
        <authorList>
            <person name="Zhuang K."/>
            <person name="Ran Y."/>
        </authorList>
    </citation>
    <scope>NUCLEOTIDE SEQUENCE [LARGE SCALE GENOMIC DNA]</scope>
    <source>
        <strain evidence="7 8">WCH-YHL-001</strain>
    </source>
</reference>
<comment type="similarity">
    <text evidence="1">Belongs to the LysR transcriptional regulatory family.</text>
</comment>
<evidence type="ECO:0000256" key="2">
    <source>
        <dbReference type="ARBA" id="ARBA00023015"/>
    </source>
</evidence>
<accession>A0A7D6ZC27</accession>
<keyword evidence="5" id="KW-0804">Transcription</keyword>
<dbReference type="Pfam" id="PF03466">
    <property type="entry name" value="LysR_substrate"/>
    <property type="match status" value="1"/>
</dbReference>
<dbReference type="InterPro" id="IPR036388">
    <property type="entry name" value="WH-like_DNA-bd_sf"/>
</dbReference>
<dbReference type="PROSITE" id="PS50931">
    <property type="entry name" value="HTH_LYSR"/>
    <property type="match status" value="1"/>
</dbReference>
<evidence type="ECO:0000259" key="6">
    <source>
        <dbReference type="PROSITE" id="PS50931"/>
    </source>
</evidence>
<dbReference type="Gene3D" id="1.10.10.10">
    <property type="entry name" value="Winged helix-like DNA-binding domain superfamily/Winged helix DNA-binding domain"/>
    <property type="match status" value="1"/>
</dbReference>
<dbReference type="Proteomes" id="UP000515512">
    <property type="component" value="Chromosome"/>
</dbReference>
<dbReference type="KEGG" id="nhu:H0264_33675"/>